<feature type="coiled-coil region" evidence="1">
    <location>
        <begin position="142"/>
        <end position="169"/>
    </location>
</feature>
<sequence length="385" mass="44797">MEKGFLDKVEDNAVVRIWSEKRQKEKGDSLSEGSLRDLILVYPDTKKRVDIFALSIYRLVIFPKVLGHIDDAVSDLFNLVDKRVTPVLTILAETFRSLSVYWRVAIGYAPQLILRQYRLRQFIPAMQGLAQCEFAYKGDNYKKKWERKLQDAQVREDALKRELLESQDEKVSFRALVVELERFLHQQRSRNSVIELKASLIKIEELNTEELEGQTRDRDHIMNKALTQVWKVADHLQTLTVQANMLSLRYELESDRGQELAWLLNKVKALRIRAGTSGPVNYPIGLGFNPEDSPTNPVVPDLDDMAKMERARVELPKQLEDLWKWLKEKFRAIETTDYLCRVNAKELSLVPDLVLLPKFKTPEFEKYNGISCPEAHITMFCRRMT</sequence>
<evidence type="ECO:0000313" key="2">
    <source>
        <dbReference type="EMBL" id="MBA0715666.1"/>
    </source>
</evidence>
<evidence type="ECO:0000256" key="1">
    <source>
        <dbReference type="SAM" id="Coils"/>
    </source>
</evidence>
<feature type="non-terminal residue" evidence="2">
    <location>
        <position position="1"/>
    </location>
</feature>
<name>A0A7J8ZV31_9ROSI</name>
<organism evidence="2 3">
    <name type="scientific">Gossypium laxum</name>
    <dbReference type="NCBI Taxonomy" id="34288"/>
    <lineage>
        <taxon>Eukaryota</taxon>
        <taxon>Viridiplantae</taxon>
        <taxon>Streptophyta</taxon>
        <taxon>Embryophyta</taxon>
        <taxon>Tracheophyta</taxon>
        <taxon>Spermatophyta</taxon>
        <taxon>Magnoliopsida</taxon>
        <taxon>eudicotyledons</taxon>
        <taxon>Gunneridae</taxon>
        <taxon>Pentapetalae</taxon>
        <taxon>rosids</taxon>
        <taxon>malvids</taxon>
        <taxon>Malvales</taxon>
        <taxon>Malvaceae</taxon>
        <taxon>Malvoideae</taxon>
        <taxon>Gossypium</taxon>
    </lineage>
</organism>
<dbReference type="AlphaFoldDB" id="A0A7J8ZV31"/>
<gene>
    <name evidence="2" type="ORF">Golax_014553</name>
</gene>
<dbReference type="Proteomes" id="UP000593574">
    <property type="component" value="Unassembled WGS sequence"/>
</dbReference>
<comment type="caution">
    <text evidence="2">The sequence shown here is derived from an EMBL/GenBank/DDBJ whole genome shotgun (WGS) entry which is preliminary data.</text>
</comment>
<reference evidence="2 3" key="1">
    <citation type="journal article" date="2019" name="Genome Biol. Evol.">
        <title>Insights into the evolution of the New World diploid cottons (Gossypium, subgenus Houzingenia) based on genome sequencing.</title>
        <authorList>
            <person name="Grover C.E."/>
            <person name="Arick M.A. 2nd"/>
            <person name="Thrash A."/>
            <person name="Conover J.L."/>
            <person name="Sanders W.S."/>
            <person name="Peterson D.G."/>
            <person name="Frelichowski J.E."/>
            <person name="Scheffler J.A."/>
            <person name="Scheffler B.E."/>
            <person name="Wendel J.F."/>
        </authorList>
    </citation>
    <scope>NUCLEOTIDE SEQUENCE [LARGE SCALE GENOMIC DNA]</scope>
    <source>
        <strain evidence="2">4</strain>
        <tissue evidence="2">Leaf</tissue>
    </source>
</reference>
<protein>
    <submittedName>
        <fullName evidence="2">Uncharacterized protein</fullName>
    </submittedName>
</protein>
<accession>A0A7J8ZV31</accession>
<dbReference type="EMBL" id="JABEZV010000007">
    <property type="protein sequence ID" value="MBA0715666.1"/>
    <property type="molecule type" value="Genomic_DNA"/>
</dbReference>
<dbReference type="PANTHER" id="PTHR48200">
    <property type="entry name" value="PROTEIN, PUTATIVE-RELATED"/>
    <property type="match status" value="1"/>
</dbReference>
<dbReference type="PANTHER" id="PTHR48200:SF1">
    <property type="entry name" value="AMINOTRANSFERASE-LIKE PLANT MOBILE DOMAIN-CONTAINING PROTEIN"/>
    <property type="match status" value="1"/>
</dbReference>
<proteinExistence type="predicted"/>
<evidence type="ECO:0000313" key="3">
    <source>
        <dbReference type="Proteomes" id="UP000593574"/>
    </source>
</evidence>
<keyword evidence="3" id="KW-1185">Reference proteome</keyword>
<keyword evidence="1" id="KW-0175">Coiled coil</keyword>